<dbReference type="Gene3D" id="3.40.50.1010">
    <property type="entry name" value="5'-nuclease"/>
    <property type="match status" value="1"/>
</dbReference>
<comment type="similarity">
    <text evidence="5">Belongs to the PINc/VapC protein family.</text>
</comment>
<evidence type="ECO:0000256" key="4">
    <source>
        <dbReference type="ARBA" id="ARBA00022801"/>
    </source>
</evidence>
<dbReference type="STRING" id="582672.SAMN05216360_11563"/>
<keyword evidence="1 5" id="KW-1277">Toxin-antitoxin system</keyword>
<dbReference type="HAMAP" id="MF_00265">
    <property type="entry name" value="VapC_Nob1"/>
    <property type="match status" value="1"/>
</dbReference>
<comment type="cofactor">
    <cofactor evidence="5">
        <name>Mg(2+)</name>
        <dbReference type="ChEBI" id="CHEBI:18420"/>
    </cofactor>
</comment>
<dbReference type="InterPro" id="IPR002716">
    <property type="entry name" value="PIN_dom"/>
</dbReference>
<dbReference type="EMBL" id="FNHS01000015">
    <property type="protein sequence ID" value="SDO13416.1"/>
    <property type="molecule type" value="Genomic_DNA"/>
</dbReference>
<evidence type="ECO:0000259" key="6">
    <source>
        <dbReference type="Pfam" id="PF01850"/>
    </source>
</evidence>
<sequence length="141" mass="15079">MVRAYLDASVLVALLTDDALTARADALFRTLAPIPVVSDFATAEFASALGRRVRTGEIGRDHARAAFAALDQWLDDVAERVDLAASDVAAAASFLRRLDLTLRTPDALNIALCRRVSATLITFDDKMASVSRVLGVPVHSA</sequence>
<dbReference type="GO" id="GO:0090729">
    <property type="term" value="F:toxin activity"/>
    <property type="evidence" value="ECO:0007669"/>
    <property type="project" value="UniProtKB-KW"/>
</dbReference>
<evidence type="ECO:0000256" key="1">
    <source>
        <dbReference type="ARBA" id="ARBA00022649"/>
    </source>
</evidence>
<protein>
    <recommendedName>
        <fullName evidence="5">Ribonuclease VapC</fullName>
        <shortName evidence="5">RNase VapC</shortName>
        <ecNumber evidence="5">3.1.-.-</ecNumber>
    </recommendedName>
    <alternativeName>
        <fullName evidence="5">Toxin VapC</fullName>
    </alternativeName>
</protein>
<evidence type="ECO:0000256" key="5">
    <source>
        <dbReference type="HAMAP-Rule" id="MF_00265"/>
    </source>
</evidence>
<evidence type="ECO:0000256" key="2">
    <source>
        <dbReference type="ARBA" id="ARBA00022722"/>
    </source>
</evidence>
<keyword evidence="5" id="KW-0800">Toxin</keyword>
<feature type="domain" description="PIN" evidence="6">
    <location>
        <begin position="5"/>
        <end position="131"/>
    </location>
</feature>
<evidence type="ECO:0000313" key="8">
    <source>
        <dbReference type="Proteomes" id="UP000198704"/>
    </source>
</evidence>
<gene>
    <name evidence="5" type="primary">vapC</name>
    <name evidence="7" type="ORF">SAMN05216360_11563</name>
</gene>
<keyword evidence="3 5" id="KW-0479">Metal-binding</keyword>
<dbReference type="RefSeq" id="WP_091719877.1">
    <property type="nucleotide sequence ID" value="NZ_FNHS01000015.1"/>
</dbReference>
<dbReference type="GO" id="GO:0016787">
    <property type="term" value="F:hydrolase activity"/>
    <property type="evidence" value="ECO:0007669"/>
    <property type="project" value="UniProtKB-KW"/>
</dbReference>
<keyword evidence="4 5" id="KW-0378">Hydrolase</keyword>
<dbReference type="GO" id="GO:0000287">
    <property type="term" value="F:magnesium ion binding"/>
    <property type="evidence" value="ECO:0007669"/>
    <property type="project" value="UniProtKB-UniRule"/>
</dbReference>
<name>A0A1H0H2E6_9HYPH</name>
<dbReference type="OrthoDB" id="7204339at2"/>
<comment type="function">
    <text evidence="5">Toxic component of a toxin-antitoxin (TA) system. An RNase.</text>
</comment>
<dbReference type="InterPro" id="IPR029060">
    <property type="entry name" value="PIN-like_dom_sf"/>
</dbReference>
<dbReference type="InterPro" id="IPR022907">
    <property type="entry name" value="VapC_family"/>
</dbReference>
<reference evidence="8" key="1">
    <citation type="submission" date="2016-10" db="EMBL/GenBank/DDBJ databases">
        <authorList>
            <person name="Varghese N."/>
            <person name="Submissions S."/>
        </authorList>
    </citation>
    <scope>NUCLEOTIDE SEQUENCE [LARGE SCALE GENOMIC DNA]</scope>
    <source>
        <strain evidence="8">BL47</strain>
    </source>
</reference>
<keyword evidence="8" id="KW-1185">Reference proteome</keyword>
<dbReference type="EC" id="3.1.-.-" evidence="5"/>
<feature type="binding site" evidence="5">
    <location>
        <position position="7"/>
    </location>
    <ligand>
        <name>Mg(2+)</name>
        <dbReference type="ChEBI" id="CHEBI:18420"/>
    </ligand>
</feature>
<feature type="binding site" evidence="5">
    <location>
        <position position="106"/>
    </location>
    <ligand>
        <name>Mg(2+)</name>
        <dbReference type="ChEBI" id="CHEBI:18420"/>
    </ligand>
</feature>
<dbReference type="SUPFAM" id="SSF88723">
    <property type="entry name" value="PIN domain-like"/>
    <property type="match status" value="1"/>
</dbReference>
<evidence type="ECO:0000313" key="7">
    <source>
        <dbReference type="EMBL" id="SDO13416.1"/>
    </source>
</evidence>
<organism evidence="7 8">
    <name type="scientific">Methylobacterium phyllostachyos</name>
    <dbReference type="NCBI Taxonomy" id="582672"/>
    <lineage>
        <taxon>Bacteria</taxon>
        <taxon>Pseudomonadati</taxon>
        <taxon>Pseudomonadota</taxon>
        <taxon>Alphaproteobacteria</taxon>
        <taxon>Hyphomicrobiales</taxon>
        <taxon>Methylobacteriaceae</taxon>
        <taxon>Methylobacterium</taxon>
    </lineage>
</organism>
<evidence type="ECO:0000256" key="3">
    <source>
        <dbReference type="ARBA" id="ARBA00022723"/>
    </source>
</evidence>
<dbReference type="GO" id="GO:0004540">
    <property type="term" value="F:RNA nuclease activity"/>
    <property type="evidence" value="ECO:0007669"/>
    <property type="project" value="InterPro"/>
</dbReference>
<dbReference type="Proteomes" id="UP000198704">
    <property type="component" value="Unassembled WGS sequence"/>
</dbReference>
<keyword evidence="2 5" id="KW-0540">Nuclease</keyword>
<dbReference type="AlphaFoldDB" id="A0A1H0H2E6"/>
<proteinExistence type="inferred from homology"/>
<accession>A0A1H0H2E6</accession>
<dbReference type="CDD" id="cd09874">
    <property type="entry name" value="PIN_MT3492-like"/>
    <property type="match status" value="1"/>
</dbReference>
<keyword evidence="5" id="KW-0460">Magnesium</keyword>
<dbReference type="Pfam" id="PF01850">
    <property type="entry name" value="PIN"/>
    <property type="match status" value="1"/>
</dbReference>